<dbReference type="Gene3D" id="3.90.550.10">
    <property type="entry name" value="Spore Coat Polysaccharide Biosynthesis Protein SpsA, Chain A"/>
    <property type="match status" value="1"/>
</dbReference>
<dbReference type="CDD" id="cd02516">
    <property type="entry name" value="CDP-ME_synthetase"/>
    <property type="match status" value="1"/>
</dbReference>
<evidence type="ECO:0000256" key="1">
    <source>
        <dbReference type="ARBA" id="ARBA00001282"/>
    </source>
</evidence>
<dbReference type="RefSeq" id="WP_263061329.1">
    <property type="nucleotide sequence ID" value="NZ_JAOUSE010000012.1"/>
</dbReference>
<dbReference type="NCBIfam" id="TIGR00453">
    <property type="entry name" value="ispD"/>
    <property type="match status" value="1"/>
</dbReference>
<keyword evidence="5 7" id="KW-0548">Nucleotidyltransferase</keyword>
<feature type="site" description="Positions MEP for the nucleophilic attack" evidence="7">
    <location>
        <position position="208"/>
    </location>
</feature>
<dbReference type="PANTHER" id="PTHR32125">
    <property type="entry name" value="2-C-METHYL-D-ERYTHRITOL 4-PHOSPHATE CYTIDYLYLTRANSFERASE, CHLOROPLASTIC"/>
    <property type="match status" value="1"/>
</dbReference>
<keyword evidence="9" id="KW-1185">Reference proteome</keyword>
<dbReference type="EC" id="2.7.7.60" evidence="7"/>
<evidence type="ECO:0000313" key="8">
    <source>
        <dbReference type="EMBL" id="MCU9594006.1"/>
    </source>
</evidence>
<dbReference type="InterPro" id="IPR050088">
    <property type="entry name" value="IspD/TarI_cytidylyltransf_bact"/>
</dbReference>
<evidence type="ECO:0000256" key="3">
    <source>
        <dbReference type="ARBA" id="ARBA00009789"/>
    </source>
</evidence>
<dbReference type="EMBL" id="JAOUSE010000012">
    <property type="protein sequence ID" value="MCU9594006.1"/>
    <property type="molecule type" value="Genomic_DNA"/>
</dbReference>
<dbReference type="GO" id="GO:0050518">
    <property type="term" value="F:2-C-methyl-D-erythritol 4-phosphate cytidylyltransferase activity"/>
    <property type="evidence" value="ECO:0007669"/>
    <property type="project" value="UniProtKB-EC"/>
</dbReference>
<dbReference type="InterPro" id="IPR001228">
    <property type="entry name" value="IspD"/>
</dbReference>
<comment type="caution">
    <text evidence="8">The sequence shown here is derived from an EMBL/GenBank/DDBJ whole genome shotgun (WGS) entry which is preliminary data.</text>
</comment>
<accession>A0ABT2WE99</accession>
<evidence type="ECO:0000256" key="6">
    <source>
        <dbReference type="ARBA" id="ARBA00023229"/>
    </source>
</evidence>
<comment type="pathway">
    <text evidence="2 7">Isoprenoid biosynthesis; isopentenyl diphosphate biosynthesis via DXP pathway; isopentenyl diphosphate from 1-deoxy-D-xylulose 5-phosphate: step 2/6.</text>
</comment>
<evidence type="ECO:0000256" key="4">
    <source>
        <dbReference type="ARBA" id="ARBA00022679"/>
    </source>
</evidence>
<evidence type="ECO:0000256" key="5">
    <source>
        <dbReference type="ARBA" id="ARBA00022695"/>
    </source>
</evidence>
<dbReference type="Proteomes" id="UP001208656">
    <property type="component" value="Unassembled WGS sequence"/>
</dbReference>
<sequence>MEYKVIIPAAGMGKRMGFEKNKLRIHLLNKPIIAYTIEVFEKDPWCSSILLVINEQDRTFMEELVKTSKFSKVKEIVKGGQERQESVYKGLKKIEKESIVLVHDGARPFVHVDDIHKLVQVTSRKGAAVLAVPVKDTIKRVKEGVIQETLVRSELWSIQTPQAFHLSLLKQAYDKAEQEKYIGTDDASLVENMGHKVEIVKGNYNNIKITTQEDLLFAHAIINNNDLLKKSNLKFKRQK</sequence>
<proteinExistence type="inferred from homology"/>
<feature type="site" description="Transition state stabilizer" evidence="7">
    <location>
        <position position="15"/>
    </location>
</feature>
<protein>
    <recommendedName>
        <fullName evidence="7">2-C-methyl-D-erythritol 4-phosphate cytidylyltransferase</fullName>
        <ecNumber evidence="7">2.7.7.60</ecNumber>
    </recommendedName>
    <alternativeName>
        <fullName evidence="7">4-diphosphocytidyl-2C-methyl-D-erythritol synthase</fullName>
    </alternativeName>
    <alternativeName>
        <fullName evidence="7">MEP cytidylyltransferase</fullName>
        <shortName evidence="7">MCT</shortName>
    </alternativeName>
</protein>
<dbReference type="PANTHER" id="PTHR32125:SF4">
    <property type="entry name" value="2-C-METHYL-D-ERYTHRITOL 4-PHOSPHATE CYTIDYLYLTRANSFERASE, CHLOROPLASTIC"/>
    <property type="match status" value="1"/>
</dbReference>
<evidence type="ECO:0000256" key="2">
    <source>
        <dbReference type="ARBA" id="ARBA00004787"/>
    </source>
</evidence>
<comment type="similarity">
    <text evidence="3 7">Belongs to the IspD/TarI cytidylyltransferase family. IspD subfamily.</text>
</comment>
<comment type="function">
    <text evidence="7">Catalyzes the formation of 4-diphosphocytidyl-2-C-methyl-D-erythritol from CTP and 2-C-methyl-D-erythritol 4-phosphate (MEP).</text>
</comment>
<dbReference type="SUPFAM" id="SSF53448">
    <property type="entry name" value="Nucleotide-diphospho-sugar transferases"/>
    <property type="match status" value="1"/>
</dbReference>
<evidence type="ECO:0000313" key="9">
    <source>
        <dbReference type="Proteomes" id="UP001208656"/>
    </source>
</evidence>
<feature type="site" description="Transition state stabilizer" evidence="7">
    <location>
        <position position="22"/>
    </location>
</feature>
<gene>
    <name evidence="7 8" type="primary">ispD</name>
    <name evidence="8" type="ORF">OEV82_06010</name>
</gene>
<keyword evidence="4 7" id="KW-0808">Transferase</keyword>
<keyword evidence="6 7" id="KW-0414">Isoprene biosynthesis</keyword>
<dbReference type="InterPro" id="IPR034683">
    <property type="entry name" value="IspD/TarI"/>
</dbReference>
<dbReference type="InterPro" id="IPR029044">
    <property type="entry name" value="Nucleotide-diphossugar_trans"/>
</dbReference>
<dbReference type="InterPro" id="IPR018294">
    <property type="entry name" value="ISPD_synthase_CS"/>
</dbReference>
<feature type="site" description="Positions MEP for the nucleophilic attack" evidence="7">
    <location>
        <position position="152"/>
    </location>
</feature>
<name>A0ABT2WE99_9BACI</name>
<evidence type="ECO:0000256" key="7">
    <source>
        <dbReference type="HAMAP-Rule" id="MF_00108"/>
    </source>
</evidence>
<dbReference type="HAMAP" id="MF_00108">
    <property type="entry name" value="IspD"/>
    <property type="match status" value="1"/>
</dbReference>
<dbReference type="PROSITE" id="PS01295">
    <property type="entry name" value="ISPD"/>
    <property type="match status" value="1"/>
</dbReference>
<organism evidence="8 9">
    <name type="scientific">Pallidibacillus thermolactis</name>
    <dbReference type="NCBI Taxonomy" id="251051"/>
    <lineage>
        <taxon>Bacteria</taxon>
        <taxon>Bacillati</taxon>
        <taxon>Bacillota</taxon>
        <taxon>Bacilli</taxon>
        <taxon>Bacillales</taxon>
        <taxon>Bacillaceae</taxon>
        <taxon>Pallidibacillus</taxon>
    </lineage>
</organism>
<dbReference type="Pfam" id="PF01128">
    <property type="entry name" value="IspD"/>
    <property type="match status" value="1"/>
</dbReference>
<reference evidence="8 9" key="1">
    <citation type="submission" date="2022-10" db="EMBL/GenBank/DDBJ databases">
        <title>Description of Fervidibacillus gen. nov. in the family Fervidibacillaceae fam. nov. with two species, Fervidibacillus albus sp. nov., and Fervidibacillus halotolerans sp. nov., isolated from tidal flat sediments.</title>
        <authorList>
            <person name="Kwon K.K."/>
            <person name="Yang S.-H."/>
        </authorList>
    </citation>
    <scope>NUCLEOTIDE SEQUENCE [LARGE SCALE GENOMIC DNA]</scope>
    <source>
        <strain evidence="8 9">DSM 23332</strain>
    </source>
</reference>
<comment type="catalytic activity">
    <reaction evidence="1 7">
        <text>2-C-methyl-D-erythritol 4-phosphate + CTP + H(+) = 4-CDP-2-C-methyl-D-erythritol + diphosphate</text>
        <dbReference type="Rhea" id="RHEA:13429"/>
        <dbReference type="ChEBI" id="CHEBI:15378"/>
        <dbReference type="ChEBI" id="CHEBI:33019"/>
        <dbReference type="ChEBI" id="CHEBI:37563"/>
        <dbReference type="ChEBI" id="CHEBI:57823"/>
        <dbReference type="ChEBI" id="CHEBI:58262"/>
        <dbReference type="EC" id="2.7.7.60"/>
    </reaction>
</comment>